<organism evidence="10 11">
    <name type="scientific">Hyella patelloides LEGE 07179</name>
    <dbReference type="NCBI Taxonomy" id="945734"/>
    <lineage>
        <taxon>Bacteria</taxon>
        <taxon>Bacillati</taxon>
        <taxon>Cyanobacteriota</taxon>
        <taxon>Cyanophyceae</taxon>
        <taxon>Pleurocapsales</taxon>
        <taxon>Hyellaceae</taxon>
        <taxon>Hyella</taxon>
    </lineage>
</organism>
<dbReference type="PROSITE" id="PS00211">
    <property type="entry name" value="ABC_TRANSPORTER_1"/>
    <property type="match status" value="1"/>
</dbReference>
<dbReference type="InterPro" id="IPR039421">
    <property type="entry name" value="Type_1_exporter"/>
</dbReference>
<evidence type="ECO:0000313" key="11">
    <source>
        <dbReference type="Proteomes" id="UP000320055"/>
    </source>
</evidence>
<dbReference type="Proteomes" id="UP000320055">
    <property type="component" value="Unassembled WGS sequence"/>
</dbReference>
<keyword evidence="2 7" id="KW-0812">Transmembrane</keyword>
<dbReference type="InterPro" id="IPR005898">
    <property type="entry name" value="Cyc_pep_transpt_SyrD/YojI"/>
</dbReference>
<evidence type="ECO:0000256" key="6">
    <source>
        <dbReference type="ARBA" id="ARBA00023136"/>
    </source>
</evidence>
<dbReference type="EC" id="3.6.3.44" evidence="10"/>
<reference evidence="10 11" key="1">
    <citation type="submission" date="2019-01" db="EMBL/GenBank/DDBJ databases">
        <authorList>
            <person name="Brito A."/>
        </authorList>
    </citation>
    <scope>NUCLEOTIDE SEQUENCE [LARGE SCALE GENOMIC DNA]</scope>
    <source>
        <strain evidence="10">1</strain>
    </source>
</reference>
<dbReference type="PROSITE" id="PS50929">
    <property type="entry name" value="ABC_TM1F"/>
    <property type="match status" value="1"/>
</dbReference>
<dbReference type="EMBL" id="CAACVJ010000059">
    <property type="protein sequence ID" value="VEP12518.1"/>
    <property type="molecule type" value="Genomic_DNA"/>
</dbReference>
<dbReference type="GO" id="GO:0016887">
    <property type="term" value="F:ATP hydrolysis activity"/>
    <property type="evidence" value="ECO:0007669"/>
    <property type="project" value="InterPro"/>
</dbReference>
<dbReference type="CDD" id="cd03228">
    <property type="entry name" value="ABCC_MRP_Like"/>
    <property type="match status" value="1"/>
</dbReference>
<dbReference type="Pfam" id="PF00005">
    <property type="entry name" value="ABC_tran"/>
    <property type="match status" value="1"/>
</dbReference>
<dbReference type="InterPro" id="IPR036640">
    <property type="entry name" value="ABC1_TM_sf"/>
</dbReference>
<sequence>MEIIRLLLQNSRKNLFIAVISSFISGASSAGVIALINYAIANLADLPAWLLWSFIGLCLILWIFRFISWVLITRLSQEMIYNLRLEMTQRILNCPLQHLETIGAPKLLATLTGDINAIASASIQISLVIVNCAVLLGIFAYLCWLSPLLFAIVFNSIVMGFTLYTFLQEKGIKEFEKVRKVQDILFGHFRSVTEGTKELKLHRLRRIAFIEEELKLSATQARHYFVKGVTAFAFAGSLGTILFFVPIGLILFVLPKLTTVSTALLSSYALAVLYIINPISEIASSLPQIAQANVSLNKIETLGLSLTAPVTETALTVGQDQFYSDWANIELVDINHAYHGDNDEHQFTLDKINLKFQPGEITFIVGGNGSGKSTLVKLITGLYIPDCGKILFDRVSVTDDNRELYRQHFSVVFSDFYLFDRLIGIDASQQSEIHQYLSQLEIDHKVTITNGILSTTNLSQGQRKRLALLTAYLEDRPIYVFDEWASDQDPVFKEVFYKKLLPELKNRGKTVIAVSHDDFYFSECDRLIKLDYGRVVTTK</sequence>
<dbReference type="InterPro" id="IPR017871">
    <property type="entry name" value="ABC_transporter-like_CS"/>
</dbReference>
<evidence type="ECO:0000256" key="5">
    <source>
        <dbReference type="ARBA" id="ARBA00022989"/>
    </source>
</evidence>
<proteinExistence type="predicted"/>
<feature type="transmembrane region" description="Helical" evidence="7">
    <location>
        <begin position="46"/>
        <end position="72"/>
    </location>
</feature>
<dbReference type="Gene3D" id="3.40.50.300">
    <property type="entry name" value="P-loop containing nucleotide triphosphate hydrolases"/>
    <property type="match status" value="1"/>
</dbReference>
<evidence type="ECO:0000256" key="4">
    <source>
        <dbReference type="ARBA" id="ARBA00022840"/>
    </source>
</evidence>
<dbReference type="SUPFAM" id="SSF90123">
    <property type="entry name" value="ABC transporter transmembrane region"/>
    <property type="match status" value="1"/>
</dbReference>
<keyword evidence="10" id="KW-0378">Hydrolase</keyword>
<dbReference type="InterPro" id="IPR027417">
    <property type="entry name" value="P-loop_NTPase"/>
</dbReference>
<dbReference type="PANTHER" id="PTHR24221:SF654">
    <property type="entry name" value="ATP-BINDING CASSETTE SUB-FAMILY B MEMBER 6"/>
    <property type="match status" value="1"/>
</dbReference>
<keyword evidence="5 7" id="KW-1133">Transmembrane helix</keyword>
<dbReference type="GO" id="GO:0015833">
    <property type="term" value="P:peptide transport"/>
    <property type="evidence" value="ECO:0007669"/>
    <property type="project" value="InterPro"/>
</dbReference>
<dbReference type="InterPro" id="IPR011527">
    <property type="entry name" value="ABC1_TM_dom"/>
</dbReference>
<evidence type="ECO:0000256" key="1">
    <source>
        <dbReference type="ARBA" id="ARBA00004651"/>
    </source>
</evidence>
<evidence type="ECO:0000259" key="8">
    <source>
        <dbReference type="PROSITE" id="PS50893"/>
    </source>
</evidence>
<name>A0A563VM77_9CYAN</name>
<dbReference type="InterPro" id="IPR003439">
    <property type="entry name" value="ABC_transporter-like_ATP-bd"/>
</dbReference>
<dbReference type="GO" id="GO:0005524">
    <property type="term" value="F:ATP binding"/>
    <property type="evidence" value="ECO:0007669"/>
    <property type="project" value="UniProtKB-KW"/>
</dbReference>
<dbReference type="OrthoDB" id="846150at2"/>
<accession>A0A563VM77</accession>
<dbReference type="GO" id="GO:1904680">
    <property type="term" value="F:peptide transmembrane transporter activity"/>
    <property type="evidence" value="ECO:0007669"/>
    <property type="project" value="InterPro"/>
</dbReference>
<keyword evidence="11" id="KW-1185">Reference proteome</keyword>
<dbReference type="Gene3D" id="1.20.1560.10">
    <property type="entry name" value="ABC transporter type 1, transmembrane domain"/>
    <property type="match status" value="1"/>
</dbReference>
<dbReference type="GO" id="GO:0034040">
    <property type="term" value="F:ATPase-coupled lipid transmembrane transporter activity"/>
    <property type="evidence" value="ECO:0007669"/>
    <property type="project" value="TreeGrafter"/>
</dbReference>
<dbReference type="PROSITE" id="PS50893">
    <property type="entry name" value="ABC_TRANSPORTER_2"/>
    <property type="match status" value="1"/>
</dbReference>
<evidence type="ECO:0000256" key="2">
    <source>
        <dbReference type="ARBA" id="ARBA00022692"/>
    </source>
</evidence>
<dbReference type="GO" id="GO:0140359">
    <property type="term" value="F:ABC-type transporter activity"/>
    <property type="evidence" value="ECO:0007669"/>
    <property type="project" value="InterPro"/>
</dbReference>
<gene>
    <name evidence="10" type="ORF">H1P_1510009</name>
</gene>
<dbReference type="AlphaFoldDB" id="A0A563VM77"/>
<feature type="domain" description="ABC transmembrane type-1" evidence="9">
    <location>
        <begin position="16"/>
        <end position="291"/>
    </location>
</feature>
<dbReference type="PANTHER" id="PTHR24221">
    <property type="entry name" value="ATP-BINDING CASSETTE SUB-FAMILY B"/>
    <property type="match status" value="1"/>
</dbReference>
<feature type="transmembrane region" description="Helical" evidence="7">
    <location>
        <begin position="15"/>
        <end position="40"/>
    </location>
</feature>
<feature type="transmembrane region" description="Helical" evidence="7">
    <location>
        <begin position="224"/>
        <end position="251"/>
    </location>
</feature>
<dbReference type="InterPro" id="IPR003593">
    <property type="entry name" value="AAA+_ATPase"/>
</dbReference>
<feature type="transmembrane region" description="Helical" evidence="7">
    <location>
        <begin position="115"/>
        <end position="142"/>
    </location>
</feature>
<comment type="subcellular location">
    <subcellularLocation>
        <location evidence="1">Cell membrane</location>
        <topology evidence="1">Multi-pass membrane protein</topology>
    </subcellularLocation>
</comment>
<dbReference type="GO" id="GO:0005886">
    <property type="term" value="C:plasma membrane"/>
    <property type="evidence" value="ECO:0007669"/>
    <property type="project" value="UniProtKB-SubCell"/>
</dbReference>
<protein>
    <submittedName>
        <fullName evidence="10">Cyclic peptide transporter</fullName>
        <ecNumber evidence="10">3.6.3.44</ecNumber>
    </submittedName>
</protein>
<evidence type="ECO:0000256" key="3">
    <source>
        <dbReference type="ARBA" id="ARBA00022741"/>
    </source>
</evidence>
<dbReference type="Pfam" id="PF00664">
    <property type="entry name" value="ABC_membrane"/>
    <property type="match status" value="1"/>
</dbReference>
<evidence type="ECO:0000259" key="9">
    <source>
        <dbReference type="PROSITE" id="PS50929"/>
    </source>
</evidence>
<feature type="domain" description="ABC transporter" evidence="8">
    <location>
        <begin position="329"/>
        <end position="538"/>
    </location>
</feature>
<dbReference type="SMART" id="SM00382">
    <property type="entry name" value="AAA"/>
    <property type="match status" value="1"/>
</dbReference>
<dbReference type="RefSeq" id="WP_144870487.1">
    <property type="nucleotide sequence ID" value="NZ_LR213902.1"/>
</dbReference>
<evidence type="ECO:0000256" key="7">
    <source>
        <dbReference type="SAM" id="Phobius"/>
    </source>
</evidence>
<dbReference type="NCBIfam" id="TIGR01194">
    <property type="entry name" value="cyc_pep_trnsptr"/>
    <property type="match status" value="1"/>
</dbReference>
<keyword evidence="4" id="KW-0067">ATP-binding</keyword>
<keyword evidence="3" id="KW-0547">Nucleotide-binding</keyword>
<feature type="transmembrane region" description="Helical" evidence="7">
    <location>
        <begin position="148"/>
        <end position="167"/>
    </location>
</feature>
<evidence type="ECO:0000313" key="10">
    <source>
        <dbReference type="EMBL" id="VEP12518.1"/>
    </source>
</evidence>
<keyword evidence="6 7" id="KW-0472">Membrane</keyword>
<dbReference type="SUPFAM" id="SSF52540">
    <property type="entry name" value="P-loop containing nucleoside triphosphate hydrolases"/>
    <property type="match status" value="1"/>
</dbReference>